<feature type="domain" description="N-acetyltransferase" evidence="1">
    <location>
        <begin position="5"/>
        <end position="146"/>
    </location>
</feature>
<accession>A0ABR7JJN1</accession>
<name>A0ABR7JJN1_9FIRM</name>
<dbReference type="CDD" id="cd04301">
    <property type="entry name" value="NAT_SF"/>
    <property type="match status" value="1"/>
</dbReference>
<dbReference type="Gene3D" id="3.40.630.30">
    <property type="match status" value="1"/>
</dbReference>
<gene>
    <name evidence="2" type="ORF">H8923_00080</name>
</gene>
<evidence type="ECO:0000313" key="2">
    <source>
        <dbReference type="EMBL" id="MBC5995143.1"/>
    </source>
</evidence>
<dbReference type="RefSeq" id="WP_187127791.1">
    <property type="nucleotide sequence ID" value="NZ_JACRWE010000001.1"/>
</dbReference>
<sequence>MFKVKHFNELSINELYEIAKCRYEVFACEQKIFSENDFDDIDKNCFHLFLEENDHIISYLRIIPKEFSSYGEASIGRVLVMQSHRRKNLAKSMIIHAIDFIKNNLNEIHIILSAQMYIKNLYLSCGFEEISDVYDEAGIPHIKMKL</sequence>
<protein>
    <submittedName>
        <fullName evidence="2">GNAT family N-acetyltransferase</fullName>
    </submittedName>
</protein>
<dbReference type="Pfam" id="PF13673">
    <property type="entry name" value="Acetyltransf_10"/>
    <property type="match status" value="1"/>
</dbReference>
<dbReference type="InterPro" id="IPR000182">
    <property type="entry name" value="GNAT_dom"/>
</dbReference>
<dbReference type="EMBL" id="JACRWE010000001">
    <property type="protein sequence ID" value="MBC5995143.1"/>
    <property type="molecule type" value="Genomic_DNA"/>
</dbReference>
<dbReference type="SUPFAM" id="SSF55729">
    <property type="entry name" value="Acyl-CoA N-acyltransferases (Nat)"/>
    <property type="match status" value="1"/>
</dbReference>
<reference evidence="2 3" key="1">
    <citation type="submission" date="2020-08" db="EMBL/GenBank/DDBJ databases">
        <authorList>
            <person name="Liu C."/>
            <person name="Sun Q."/>
        </authorList>
    </citation>
    <scope>NUCLEOTIDE SEQUENCE [LARGE SCALE GENOMIC DNA]</scope>
    <source>
        <strain evidence="2 3">NSJ-18</strain>
    </source>
</reference>
<organism evidence="2 3">
    <name type="scientific">Romboutsia faecis</name>
    <dbReference type="NCBI Taxonomy" id="2764597"/>
    <lineage>
        <taxon>Bacteria</taxon>
        <taxon>Bacillati</taxon>
        <taxon>Bacillota</taxon>
        <taxon>Clostridia</taxon>
        <taxon>Peptostreptococcales</taxon>
        <taxon>Peptostreptococcaceae</taxon>
        <taxon>Romboutsia</taxon>
    </lineage>
</organism>
<evidence type="ECO:0000313" key="3">
    <source>
        <dbReference type="Proteomes" id="UP000609849"/>
    </source>
</evidence>
<dbReference type="InterPro" id="IPR016181">
    <property type="entry name" value="Acyl_CoA_acyltransferase"/>
</dbReference>
<dbReference type="Proteomes" id="UP000609849">
    <property type="component" value="Unassembled WGS sequence"/>
</dbReference>
<evidence type="ECO:0000259" key="1">
    <source>
        <dbReference type="PROSITE" id="PS51186"/>
    </source>
</evidence>
<dbReference type="PROSITE" id="PS51186">
    <property type="entry name" value="GNAT"/>
    <property type="match status" value="1"/>
</dbReference>
<keyword evidence="3" id="KW-1185">Reference proteome</keyword>
<proteinExistence type="predicted"/>
<comment type="caution">
    <text evidence="2">The sequence shown here is derived from an EMBL/GenBank/DDBJ whole genome shotgun (WGS) entry which is preliminary data.</text>
</comment>